<feature type="domain" description="C2H2-type" evidence="2">
    <location>
        <begin position="412"/>
        <end position="433"/>
    </location>
</feature>
<keyword evidence="4" id="KW-1185">Reference proteome</keyword>
<feature type="region of interest" description="Disordered" evidence="1">
    <location>
        <begin position="980"/>
        <end position="1003"/>
    </location>
</feature>
<feature type="region of interest" description="Disordered" evidence="1">
    <location>
        <begin position="1272"/>
        <end position="1300"/>
    </location>
</feature>
<feature type="compositionally biased region" description="Basic and acidic residues" evidence="1">
    <location>
        <begin position="1234"/>
        <end position="1245"/>
    </location>
</feature>
<dbReference type="Proteomes" id="UP000184330">
    <property type="component" value="Unassembled WGS sequence"/>
</dbReference>
<feature type="region of interest" description="Disordered" evidence="1">
    <location>
        <begin position="1146"/>
        <end position="1257"/>
    </location>
</feature>
<dbReference type="Gene3D" id="3.30.160.60">
    <property type="entry name" value="Classic Zinc Finger"/>
    <property type="match status" value="1"/>
</dbReference>
<feature type="region of interest" description="Disordered" evidence="1">
    <location>
        <begin position="654"/>
        <end position="697"/>
    </location>
</feature>
<name>A0A1L7XUI1_9HELO</name>
<feature type="region of interest" description="Disordered" evidence="1">
    <location>
        <begin position="823"/>
        <end position="846"/>
    </location>
</feature>
<dbReference type="EMBL" id="FJOG01000058">
    <property type="protein sequence ID" value="CZR68675.1"/>
    <property type="molecule type" value="Genomic_DNA"/>
</dbReference>
<dbReference type="PANTHER" id="PTHR35391">
    <property type="entry name" value="C2H2-TYPE DOMAIN-CONTAINING PROTEIN-RELATED"/>
    <property type="match status" value="1"/>
</dbReference>
<feature type="region of interest" description="Disordered" evidence="1">
    <location>
        <begin position="1046"/>
        <end position="1105"/>
    </location>
</feature>
<protein>
    <recommendedName>
        <fullName evidence="2">C2H2-type domain-containing protein</fullName>
    </recommendedName>
</protein>
<feature type="compositionally biased region" description="Polar residues" evidence="1">
    <location>
        <begin position="1289"/>
        <end position="1300"/>
    </location>
</feature>
<feature type="domain" description="C2H2-type" evidence="2">
    <location>
        <begin position="893"/>
        <end position="916"/>
    </location>
</feature>
<dbReference type="STRING" id="576137.A0A1L7XUI1"/>
<evidence type="ECO:0000313" key="3">
    <source>
        <dbReference type="EMBL" id="CZR68675.1"/>
    </source>
</evidence>
<evidence type="ECO:0000313" key="4">
    <source>
        <dbReference type="Proteomes" id="UP000184330"/>
    </source>
</evidence>
<dbReference type="SMART" id="SM00355">
    <property type="entry name" value="ZnF_C2H2"/>
    <property type="match status" value="3"/>
</dbReference>
<dbReference type="InterPro" id="IPR058925">
    <property type="entry name" value="zf-C2H2_AcuF"/>
</dbReference>
<dbReference type="Pfam" id="PF26082">
    <property type="entry name" value="zf-C2H2_AcuF"/>
    <property type="match status" value="1"/>
</dbReference>
<feature type="region of interest" description="Disordered" evidence="1">
    <location>
        <begin position="15"/>
        <end position="40"/>
    </location>
</feature>
<dbReference type="OrthoDB" id="6133115at2759"/>
<dbReference type="PANTHER" id="PTHR35391:SF7">
    <property type="entry name" value="C2H2-TYPE DOMAIN-CONTAINING PROTEIN"/>
    <property type="match status" value="1"/>
</dbReference>
<feature type="region of interest" description="Disordered" evidence="1">
    <location>
        <begin position="520"/>
        <end position="545"/>
    </location>
</feature>
<feature type="compositionally biased region" description="Acidic residues" evidence="1">
    <location>
        <begin position="520"/>
        <end position="532"/>
    </location>
</feature>
<reference evidence="3 4" key="1">
    <citation type="submission" date="2016-03" db="EMBL/GenBank/DDBJ databases">
        <authorList>
            <person name="Ploux O."/>
        </authorList>
    </citation>
    <scope>NUCLEOTIDE SEQUENCE [LARGE SCALE GENOMIC DNA]</scope>
    <source>
        <strain evidence="3 4">UAMH 11012</strain>
    </source>
</reference>
<feature type="compositionally biased region" description="Basic and acidic residues" evidence="1">
    <location>
        <begin position="1272"/>
        <end position="1288"/>
    </location>
</feature>
<dbReference type="PROSITE" id="PS00028">
    <property type="entry name" value="ZINC_FINGER_C2H2_1"/>
    <property type="match status" value="2"/>
</dbReference>
<feature type="compositionally biased region" description="Basic and acidic residues" evidence="1">
    <location>
        <begin position="1046"/>
        <end position="1078"/>
    </location>
</feature>
<dbReference type="InterPro" id="IPR013087">
    <property type="entry name" value="Znf_C2H2_type"/>
</dbReference>
<organism evidence="3 4">
    <name type="scientific">Phialocephala subalpina</name>
    <dbReference type="NCBI Taxonomy" id="576137"/>
    <lineage>
        <taxon>Eukaryota</taxon>
        <taxon>Fungi</taxon>
        <taxon>Dikarya</taxon>
        <taxon>Ascomycota</taxon>
        <taxon>Pezizomycotina</taxon>
        <taxon>Leotiomycetes</taxon>
        <taxon>Helotiales</taxon>
        <taxon>Mollisiaceae</taxon>
        <taxon>Phialocephala</taxon>
        <taxon>Phialocephala fortinii species complex</taxon>
    </lineage>
</organism>
<gene>
    <name evidence="3" type="ORF">PAC_18574</name>
</gene>
<accession>A0A1L7XUI1</accession>
<evidence type="ECO:0000259" key="2">
    <source>
        <dbReference type="PROSITE" id="PS00028"/>
    </source>
</evidence>
<feature type="compositionally biased region" description="Acidic residues" evidence="1">
    <location>
        <begin position="1079"/>
        <end position="1090"/>
    </location>
</feature>
<proteinExistence type="predicted"/>
<evidence type="ECO:0000256" key="1">
    <source>
        <dbReference type="SAM" id="MobiDB-lite"/>
    </source>
</evidence>
<sequence>MSKFVDFSPGAISGTSRAWKQHSDTLPQAAPSQEQHQIDDTTKHNISSTIIPGGIDNVLPISGLSNDCLKCYQILHDALAKSTDEEATERGYDRDSSLTEIFDVLLRFRAWGGNIAAFRRAKEIRERILRILRDLKQSLETAALIVSGSIPNERWHLGALSDSDDDEVSNTGEAGPETSELEELFTAIKAANGSLLKLSLVIRTSPTRDDYLKAASRYSLDSVWDIGHVREKYGSAKRSTDWLVERMGKAITRRRQYLKYREEHHGKLSRDWEEVPKDPLPDEQRTIALTKATTFVEAKVLIEKADSDGKGSLGSQTSYEPTVVGEDVHKLTPPAPPKFAFEGVPFEFGEPFRCPYCYTEQVVKNKTAWKKHVFRDLKPYVCTFKECDLKMFRSRNEWWLHELHNHRREWICATCDAPFDSKSSFIGHLRSSHNTTLSGSQLDGLVLKSEEPINKIPASACMLCDEWEANLLNPKQDAKRAFLNDGAKVEPCGALAHFRRHLGRHMEQLALFALPMAEGDNMEDDSAGDDDEVVSRQSETSELDLGGDARQQDLEKFEAEFLRRFSPIMTYVEMEVILQTVTPRPDLVQNILDVFKTGSTEKLKGLGDQLLKVYAAVSKPGDAKPNPDTSALGEGGRITHVDVATSDNLTINRLEDDGVGAGDDVAPQLDAGDTVSIPTPASMGPPSTPGNRNQTLQPSTIPVPKGQIGGIEAPPPATTGQSVPAPPPPPAWLIAGLNDLLKTYPSDRFEGVMRYFAINTIAELPVARPPQGQPIPDNIKFMYLPRIRCQDCPGKLYTTGPEMTTANFEVHLMNRHHRERVESRLAASVASDRHPSGDLPQTTPYDPELDDSVLPDGMYKGQGSLSHDTKIGSHLEKKLAQFVVQEDEYKFRCLVPECNRLFKSEYFWKKHADTHHKEWFKGLKMATTVQHKYYSPSMDTEWFGTTEGEKLRSSSPPRGTRIVAERNFTVEDFADSDYEGWGSNDDDTPFTNSAARSPGPITNPVDDNLLDYFLTGRPLDDPVGIVKCNTCRKPCLSTAFTKHSKECQKAKAEKLKNKKEAKENRDREKREENKKAGDRDEEGDTEMDDNDVVREQYEDVDNDSIRASSVKSATLTIRDDLDSGINPGSKNTLDEEAELWLKKMRAEKRRRRRASPQVQRRILSESIGSETDDDDSQPLTWEEANEPGSSARRLRRKPAGERMTLLFDDPPPRIEEEDETGASKRAVDAQTARINDHAQGEHIEPDAEALPEADDNFQRIAAEEREAAAERIAARKAAWEEAHKEENKSTGGQASNRLSI</sequence>
<feature type="compositionally biased region" description="Polar residues" evidence="1">
    <location>
        <begin position="15"/>
        <end position="35"/>
    </location>
</feature>
<feature type="compositionally biased region" description="Acidic residues" evidence="1">
    <location>
        <begin position="1246"/>
        <end position="1255"/>
    </location>
</feature>